<feature type="short sequence motif" description="GXSXG" evidence="5">
    <location>
        <begin position="56"/>
        <end position="60"/>
    </location>
</feature>
<dbReference type="InterPro" id="IPR002641">
    <property type="entry name" value="PNPLA_dom"/>
</dbReference>
<evidence type="ECO:0000259" key="6">
    <source>
        <dbReference type="PROSITE" id="PS51635"/>
    </source>
</evidence>
<dbReference type="InterPro" id="IPR027417">
    <property type="entry name" value="P-loop_NTPase"/>
</dbReference>
<dbReference type="CDD" id="cd07216">
    <property type="entry name" value="Pat17_PNPLA8_PNPLA9_like3"/>
    <property type="match status" value="1"/>
</dbReference>
<dbReference type="Pfam" id="PF24883">
    <property type="entry name" value="NPHP3_N"/>
    <property type="match status" value="1"/>
</dbReference>
<dbReference type="GO" id="GO:0047499">
    <property type="term" value="F:calcium-independent phospholipase A2 activity"/>
    <property type="evidence" value="ECO:0007669"/>
    <property type="project" value="TreeGrafter"/>
</dbReference>
<organism evidence="7 8">
    <name type="scientific">Podospora aff. communis PSN243</name>
    <dbReference type="NCBI Taxonomy" id="3040156"/>
    <lineage>
        <taxon>Eukaryota</taxon>
        <taxon>Fungi</taxon>
        <taxon>Dikarya</taxon>
        <taxon>Ascomycota</taxon>
        <taxon>Pezizomycotina</taxon>
        <taxon>Sordariomycetes</taxon>
        <taxon>Sordariomycetidae</taxon>
        <taxon>Sordariales</taxon>
        <taxon>Podosporaceae</taxon>
        <taxon>Podospora</taxon>
    </lineage>
</organism>
<dbReference type="Pfam" id="PF01734">
    <property type="entry name" value="Patatin"/>
    <property type="match status" value="1"/>
</dbReference>
<evidence type="ECO:0000313" key="8">
    <source>
        <dbReference type="Proteomes" id="UP001321760"/>
    </source>
</evidence>
<keyword evidence="4 5" id="KW-0443">Lipid metabolism</keyword>
<reference evidence="7" key="2">
    <citation type="submission" date="2023-05" db="EMBL/GenBank/DDBJ databases">
        <authorList>
            <consortium name="Lawrence Berkeley National Laboratory"/>
            <person name="Steindorff A."/>
            <person name="Hensen N."/>
            <person name="Bonometti L."/>
            <person name="Westerberg I."/>
            <person name="Brannstrom I.O."/>
            <person name="Guillou S."/>
            <person name="Cros-Aarteil S."/>
            <person name="Calhoun S."/>
            <person name="Haridas S."/>
            <person name="Kuo A."/>
            <person name="Mondo S."/>
            <person name="Pangilinan J."/>
            <person name="Riley R."/>
            <person name="Labutti K."/>
            <person name="Andreopoulos B."/>
            <person name="Lipzen A."/>
            <person name="Chen C."/>
            <person name="Yanf M."/>
            <person name="Daum C."/>
            <person name="Ng V."/>
            <person name="Clum A."/>
            <person name="Ohm R."/>
            <person name="Martin F."/>
            <person name="Silar P."/>
            <person name="Natvig D."/>
            <person name="Lalanne C."/>
            <person name="Gautier V."/>
            <person name="Ament-Velasquez S.L."/>
            <person name="Kruys A."/>
            <person name="Hutchinson M.I."/>
            <person name="Powell A.J."/>
            <person name="Barry K."/>
            <person name="Miller A.N."/>
            <person name="Grigoriev I.V."/>
            <person name="Debuchy R."/>
            <person name="Gladieux P."/>
            <person name="Thoren M.H."/>
            <person name="Johannesson H."/>
        </authorList>
    </citation>
    <scope>NUCLEOTIDE SEQUENCE</scope>
    <source>
        <strain evidence="7">PSN243</strain>
    </source>
</reference>
<feature type="active site" description="Nucleophile" evidence="5">
    <location>
        <position position="58"/>
    </location>
</feature>
<evidence type="ECO:0000256" key="5">
    <source>
        <dbReference type="PROSITE-ProRule" id="PRU01161"/>
    </source>
</evidence>
<dbReference type="InterPro" id="IPR056884">
    <property type="entry name" value="NPHP3-like_N"/>
</dbReference>
<dbReference type="SUPFAM" id="SSF52540">
    <property type="entry name" value="P-loop containing nucleoside triphosphate hydrolases"/>
    <property type="match status" value="1"/>
</dbReference>
<reference evidence="7" key="1">
    <citation type="journal article" date="2023" name="Mol. Phylogenet. Evol.">
        <title>Genome-scale phylogeny and comparative genomics of the fungal order Sordariales.</title>
        <authorList>
            <person name="Hensen N."/>
            <person name="Bonometti L."/>
            <person name="Westerberg I."/>
            <person name="Brannstrom I.O."/>
            <person name="Guillou S."/>
            <person name="Cros-Aarteil S."/>
            <person name="Calhoun S."/>
            <person name="Haridas S."/>
            <person name="Kuo A."/>
            <person name="Mondo S."/>
            <person name="Pangilinan J."/>
            <person name="Riley R."/>
            <person name="LaButti K."/>
            <person name="Andreopoulos B."/>
            <person name="Lipzen A."/>
            <person name="Chen C."/>
            <person name="Yan M."/>
            <person name="Daum C."/>
            <person name="Ng V."/>
            <person name="Clum A."/>
            <person name="Steindorff A."/>
            <person name="Ohm R.A."/>
            <person name="Martin F."/>
            <person name="Silar P."/>
            <person name="Natvig D.O."/>
            <person name="Lalanne C."/>
            <person name="Gautier V."/>
            <person name="Ament-Velasquez S.L."/>
            <person name="Kruys A."/>
            <person name="Hutchinson M.I."/>
            <person name="Powell A.J."/>
            <person name="Barry K."/>
            <person name="Miller A.N."/>
            <person name="Grigoriev I.V."/>
            <person name="Debuchy R."/>
            <person name="Gladieux P."/>
            <person name="Hiltunen Thoren M."/>
            <person name="Johannesson H."/>
        </authorList>
    </citation>
    <scope>NUCLEOTIDE SEQUENCE</scope>
    <source>
        <strain evidence="7">PSN243</strain>
    </source>
</reference>
<dbReference type="PROSITE" id="PS51635">
    <property type="entry name" value="PNPLA"/>
    <property type="match status" value="1"/>
</dbReference>
<name>A0AAV9G6Y8_9PEZI</name>
<keyword evidence="1" id="KW-0677">Repeat</keyword>
<keyword evidence="3 5" id="KW-0442">Lipid degradation</keyword>
<dbReference type="Gene3D" id="3.40.1090.10">
    <property type="entry name" value="Cytosolic phospholipase A2 catalytic domain"/>
    <property type="match status" value="1"/>
</dbReference>
<comment type="caution">
    <text evidence="7">The sequence shown here is derived from an EMBL/GenBank/DDBJ whole genome shotgun (WGS) entry which is preliminary data.</text>
</comment>
<feature type="active site" description="Proton acceptor" evidence="5">
    <location>
        <position position="208"/>
    </location>
</feature>
<dbReference type="GO" id="GO:0019369">
    <property type="term" value="P:arachidonate metabolic process"/>
    <property type="evidence" value="ECO:0007669"/>
    <property type="project" value="TreeGrafter"/>
</dbReference>
<evidence type="ECO:0000256" key="2">
    <source>
        <dbReference type="ARBA" id="ARBA00022801"/>
    </source>
</evidence>
<evidence type="ECO:0000256" key="1">
    <source>
        <dbReference type="ARBA" id="ARBA00022737"/>
    </source>
</evidence>
<gene>
    <name evidence="7" type="ORF">QBC34DRAFT_386533</name>
</gene>
<evidence type="ECO:0000256" key="3">
    <source>
        <dbReference type="ARBA" id="ARBA00022963"/>
    </source>
</evidence>
<dbReference type="Proteomes" id="UP001321760">
    <property type="component" value="Unassembled WGS sequence"/>
</dbReference>
<evidence type="ECO:0000313" key="7">
    <source>
        <dbReference type="EMBL" id="KAK4443152.1"/>
    </source>
</evidence>
<feature type="domain" description="PNPLA" evidence="6">
    <location>
        <begin position="15"/>
        <end position="221"/>
    </location>
</feature>
<keyword evidence="2 5" id="KW-0378">Hydrolase</keyword>
<keyword evidence="8" id="KW-1185">Reference proteome</keyword>
<dbReference type="Gene3D" id="3.40.50.300">
    <property type="entry name" value="P-loop containing nucleotide triphosphate hydrolases"/>
    <property type="match status" value="1"/>
</dbReference>
<feature type="short sequence motif" description="DGA/G" evidence="5">
    <location>
        <begin position="208"/>
        <end position="210"/>
    </location>
</feature>
<dbReference type="PANTHER" id="PTHR24185">
    <property type="entry name" value="CALCIUM-INDEPENDENT PHOSPHOLIPASE A2-GAMMA"/>
    <property type="match status" value="1"/>
</dbReference>
<dbReference type="GO" id="GO:0016020">
    <property type="term" value="C:membrane"/>
    <property type="evidence" value="ECO:0007669"/>
    <property type="project" value="TreeGrafter"/>
</dbReference>
<evidence type="ECO:0000256" key="4">
    <source>
        <dbReference type="ARBA" id="ARBA00023098"/>
    </source>
</evidence>
<dbReference type="InterPro" id="IPR016035">
    <property type="entry name" value="Acyl_Trfase/lysoPLipase"/>
</dbReference>
<dbReference type="SUPFAM" id="SSF52151">
    <property type="entry name" value="FabD/lysophospholipase-like"/>
    <property type="match status" value="1"/>
</dbReference>
<proteinExistence type="predicted"/>
<dbReference type="PANTHER" id="PTHR24185:SF1">
    <property type="entry name" value="CALCIUM-INDEPENDENT PHOSPHOLIPASE A2-GAMMA"/>
    <property type="match status" value="1"/>
</dbReference>
<dbReference type="GO" id="GO:0046486">
    <property type="term" value="P:glycerolipid metabolic process"/>
    <property type="evidence" value="ECO:0007669"/>
    <property type="project" value="UniProtKB-ARBA"/>
</dbReference>
<dbReference type="GO" id="GO:0016042">
    <property type="term" value="P:lipid catabolic process"/>
    <property type="evidence" value="ECO:0007669"/>
    <property type="project" value="UniProtKB-UniRule"/>
</dbReference>
<accession>A0AAV9G6Y8</accession>
<dbReference type="EMBL" id="MU865998">
    <property type="protein sequence ID" value="KAK4443152.1"/>
    <property type="molecule type" value="Genomic_DNA"/>
</dbReference>
<protein>
    <submittedName>
        <fullName evidence="7">Acyl transferase/acyl hydrolase/lysophospholipase</fullName>
    </submittedName>
</protein>
<sequence>MTAENRDTDAPLKLLSLDGGGIRGIASLIILKHLMKRLNPGGTPRKPCDYFDLIGGTSTGGYEIIAIMLGRLRMDVETCIKQYIELSSAAFTPKRAKGRPFKVKDKYYVNGKYDADILASKVCDVVEEYDAGKDRQAKLMDQTATCKVFVCATAAARTRPVRLRSYITADSVDSYSASDCTIWEAARATSAAPTFFDGIQIGTQLFVDGAIEANNPVDIVRQEAESIWPDAFQRGWIQCLVSIGTGVPDLKAFGNHFFEVAETLKNIATETERTEASFYGNTQYLGLKGRYFRFNVDRGLYDVQLDDTKKLAEIEASAEAYLEAPRVKELIRGFLVAHAPARRLLDTSTKDRHMTWLNTVDILTQHEEAKKNRKDAHTNKVSLLAGSGKSVLVSTLIDKLKDDPGSTVIYFYFSFRDQVTQDLTAIKKSILVQLVRCLVREHRKGEWYVPLAFQLLFKQFSDTQSPPDSSVNDTIARLLNELRQTFIVVDALDEFPEWPDVLNNDRASIVEFLRGLCQHSHGDVHVLVSSRRLPDIESAIKLVDLPKSVVLMGNEQVDADIKAFLMDSLRKKPFKTDPWSNSLRKKVAKTLTAKAEGVFRGAALQLLGLRGKDRKRDIEIALGELPEGLSETYKVMLTRIENDGRSKMAMSVLQWLAYSQRPLTLREVSEVAIMEMTQTHSESVTRARDFDVSFDPNHRFGCLWMVRKALSGLISVSGIDDQDDIIDDRDGTVSFSHFTVQEFLQSKNVSPVAFRLDRTAGQWYIMRCCLEYISFYDKFHDAQYGYDTDKTNKHSPPP</sequence>
<dbReference type="AlphaFoldDB" id="A0AAV9G6Y8"/>
<keyword evidence="7" id="KW-0808">Transferase</keyword>
<feature type="short sequence motif" description="GXGXXG" evidence="5">
    <location>
        <begin position="19"/>
        <end position="24"/>
    </location>
</feature>
<dbReference type="GO" id="GO:0016740">
    <property type="term" value="F:transferase activity"/>
    <property type="evidence" value="ECO:0007669"/>
    <property type="project" value="UniProtKB-KW"/>
</dbReference>